<dbReference type="PRINTS" id="PR00259">
    <property type="entry name" value="TMFOUR"/>
</dbReference>
<dbReference type="PANTHER" id="PTHR19282">
    <property type="entry name" value="TETRASPANIN"/>
    <property type="match status" value="1"/>
</dbReference>
<dbReference type="AlphaFoldDB" id="A0A8E0RQ86"/>
<dbReference type="EMBL" id="LUCM01010626">
    <property type="protein sequence ID" value="KAA0185205.1"/>
    <property type="molecule type" value="Genomic_DNA"/>
</dbReference>
<dbReference type="GO" id="GO:0005886">
    <property type="term" value="C:plasma membrane"/>
    <property type="evidence" value="ECO:0007669"/>
    <property type="project" value="TreeGrafter"/>
</dbReference>
<feature type="transmembrane region" description="Helical" evidence="7">
    <location>
        <begin position="80"/>
        <end position="101"/>
    </location>
</feature>
<evidence type="ECO:0000256" key="3">
    <source>
        <dbReference type="ARBA" id="ARBA00022692"/>
    </source>
</evidence>
<dbReference type="PANTHER" id="PTHR19282:SF544">
    <property type="entry name" value="TETRASPANIN"/>
    <property type="match status" value="1"/>
</dbReference>
<comment type="similarity">
    <text evidence="2 7">Belongs to the tetraspanin (TM4SF) family.</text>
</comment>
<evidence type="ECO:0000256" key="4">
    <source>
        <dbReference type="ARBA" id="ARBA00022989"/>
    </source>
</evidence>
<feature type="disulfide bond" evidence="6">
    <location>
        <begin position="142"/>
        <end position="171"/>
    </location>
</feature>
<dbReference type="Pfam" id="PF00335">
    <property type="entry name" value="Tetraspanin"/>
    <property type="match status" value="1"/>
</dbReference>
<feature type="transmembrane region" description="Helical" evidence="7">
    <location>
        <begin position="182"/>
        <end position="206"/>
    </location>
</feature>
<gene>
    <name evidence="8" type="ORF">FBUS_02611</name>
</gene>
<comment type="subcellular location">
    <subcellularLocation>
        <location evidence="1 7">Membrane</location>
        <topology evidence="1 7">Multi-pass membrane protein</topology>
    </subcellularLocation>
</comment>
<organism evidence="8 9">
    <name type="scientific">Fasciolopsis buskii</name>
    <dbReference type="NCBI Taxonomy" id="27845"/>
    <lineage>
        <taxon>Eukaryota</taxon>
        <taxon>Metazoa</taxon>
        <taxon>Spiralia</taxon>
        <taxon>Lophotrochozoa</taxon>
        <taxon>Platyhelminthes</taxon>
        <taxon>Trematoda</taxon>
        <taxon>Digenea</taxon>
        <taxon>Plagiorchiida</taxon>
        <taxon>Echinostomata</taxon>
        <taxon>Echinostomatoidea</taxon>
        <taxon>Fasciolidae</taxon>
        <taxon>Fasciolopsis</taxon>
    </lineage>
</organism>
<keyword evidence="5 7" id="KW-0472">Membrane</keyword>
<dbReference type="InterPro" id="IPR000301">
    <property type="entry name" value="Tetraspanin_animals"/>
</dbReference>
<name>A0A8E0RQ86_9TREM</name>
<dbReference type="OrthoDB" id="9993879at2759"/>
<dbReference type="SUPFAM" id="SSF48652">
    <property type="entry name" value="Tetraspanin"/>
    <property type="match status" value="1"/>
</dbReference>
<evidence type="ECO:0000256" key="5">
    <source>
        <dbReference type="ARBA" id="ARBA00023136"/>
    </source>
</evidence>
<protein>
    <recommendedName>
        <fullName evidence="7">Tetraspanin</fullName>
    </recommendedName>
</protein>
<feature type="transmembrane region" description="Helical" evidence="7">
    <location>
        <begin position="12"/>
        <end position="37"/>
    </location>
</feature>
<dbReference type="Gene3D" id="1.10.1450.10">
    <property type="entry name" value="Tetraspanin"/>
    <property type="match status" value="1"/>
</dbReference>
<feature type="transmembrane region" description="Helical" evidence="7">
    <location>
        <begin position="49"/>
        <end position="73"/>
    </location>
</feature>
<comment type="caution">
    <text evidence="8">The sequence shown here is derived from an EMBL/GenBank/DDBJ whole genome shotgun (WGS) entry which is preliminary data.</text>
</comment>
<keyword evidence="6" id="KW-1015">Disulfide bond</keyword>
<evidence type="ECO:0000256" key="2">
    <source>
        <dbReference type="ARBA" id="ARBA00006840"/>
    </source>
</evidence>
<accession>A0A8E0RQ86</accession>
<keyword evidence="9" id="KW-1185">Reference proteome</keyword>
<dbReference type="Proteomes" id="UP000728185">
    <property type="component" value="Unassembled WGS sequence"/>
</dbReference>
<evidence type="ECO:0000256" key="1">
    <source>
        <dbReference type="ARBA" id="ARBA00004141"/>
    </source>
</evidence>
<evidence type="ECO:0000256" key="7">
    <source>
        <dbReference type="RuleBase" id="RU361218"/>
    </source>
</evidence>
<evidence type="ECO:0000313" key="8">
    <source>
        <dbReference type="EMBL" id="KAA0185205.1"/>
    </source>
</evidence>
<dbReference type="PIRSF" id="PIRSF002419">
    <property type="entry name" value="Tetraspanin"/>
    <property type="match status" value="1"/>
</dbReference>
<evidence type="ECO:0000313" key="9">
    <source>
        <dbReference type="Proteomes" id="UP000728185"/>
    </source>
</evidence>
<feature type="disulfide bond" evidence="6">
    <location>
        <begin position="143"/>
        <end position="160"/>
    </location>
</feature>
<dbReference type="InterPro" id="IPR008952">
    <property type="entry name" value="Tetraspanin_EC2_sf"/>
</dbReference>
<dbReference type="CDD" id="cd03127">
    <property type="entry name" value="tetraspanin_LEL"/>
    <property type="match status" value="1"/>
</dbReference>
<reference evidence="8" key="1">
    <citation type="submission" date="2019-05" db="EMBL/GenBank/DDBJ databases">
        <title>Annotation for the trematode Fasciolopsis buski.</title>
        <authorList>
            <person name="Choi Y.-J."/>
        </authorList>
    </citation>
    <scope>NUCLEOTIDE SEQUENCE</scope>
    <source>
        <strain evidence="8">HT</strain>
        <tissue evidence="8">Whole worm</tissue>
    </source>
</reference>
<sequence length="218" mass="24110">MCHYRGLQITLVVLNVLILLCGIFLAAFGGYGLFLIPKYSQGDDYHLRGLLVGFTVIGCLMFAISLFGIICAFTRNACLIMMYIIILSILVIGQTVCGFVATSRRSHIFNQIPLSLEKYVNGYYNTPEYENIVNSIQQDYRCCGLNGPSDYTSGKIPASCYRGGQLESKGCKTVLVNTTWSYMTGLFATAFAFLVVEVVAVLIAFLMMNAMDKEITTI</sequence>
<keyword evidence="4 7" id="KW-1133">Transmembrane helix</keyword>
<dbReference type="InterPro" id="IPR018499">
    <property type="entry name" value="Tetraspanin/Peripherin"/>
</dbReference>
<proteinExistence type="inferred from homology"/>
<keyword evidence="3 7" id="KW-0812">Transmembrane</keyword>
<evidence type="ECO:0000256" key="6">
    <source>
        <dbReference type="PIRSR" id="PIRSR002419-1"/>
    </source>
</evidence>